<evidence type="ECO:0008006" key="3">
    <source>
        <dbReference type="Google" id="ProtNLM"/>
    </source>
</evidence>
<dbReference type="PROSITE" id="PS51257">
    <property type="entry name" value="PROKAR_LIPOPROTEIN"/>
    <property type="match status" value="1"/>
</dbReference>
<reference evidence="1" key="1">
    <citation type="submission" date="2022-03" db="EMBL/GenBank/DDBJ databases">
        <title>First case of bacteraemia caused by Dielma fastidiosa in a patient hospitalised with diverticulitis.</title>
        <authorList>
            <person name="Forman-Ankjaer B."/>
            <person name="Hvid-Jensen F."/>
            <person name="Kobel C.M."/>
            <person name="Greve T."/>
        </authorList>
    </citation>
    <scope>NUCLEOTIDE SEQUENCE</scope>
    <source>
        <strain evidence="1">AUH_DF_2021</strain>
    </source>
</reference>
<dbReference type="RefSeq" id="WP_320884192.1">
    <property type="nucleotide sequence ID" value="NZ_BAABZA010000004.1"/>
</dbReference>
<accession>A0AB35UQG7</accession>
<dbReference type="EMBL" id="JALDAW010000022">
    <property type="protein sequence ID" value="MDY5169216.1"/>
    <property type="molecule type" value="Genomic_DNA"/>
</dbReference>
<dbReference type="AlphaFoldDB" id="A0AB35UQG7"/>
<comment type="caution">
    <text evidence="1">The sequence shown here is derived from an EMBL/GenBank/DDBJ whole genome shotgun (WGS) entry which is preliminary data.</text>
</comment>
<protein>
    <recommendedName>
        <fullName evidence="3">DUF5050 domain-containing protein</fullName>
    </recommendedName>
</protein>
<organism evidence="1 2">
    <name type="scientific">Dielma fastidiosa</name>
    <dbReference type="NCBI Taxonomy" id="1034346"/>
    <lineage>
        <taxon>Bacteria</taxon>
        <taxon>Bacillati</taxon>
        <taxon>Bacillota</taxon>
        <taxon>Erysipelotrichia</taxon>
        <taxon>Erysipelotrichales</taxon>
        <taxon>Erysipelotrichaceae</taxon>
        <taxon>Dielma</taxon>
    </lineage>
</organism>
<gene>
    <name evidence="1" type="ORF">MQE39_13935</name>
</gene>
<sequence>MIKRLLLFSVFIFSLLGCNNKAEDSIVYNVNKLDDISYLAYYDEPVSGGRANHFVFLDSTGEIVKEEIQKMGNKKDIFYYQLEKEAGIFYMFGNGGLFQIDLNTFEADKLSDSNINVIDFRGDELIYYLNSGSAEDGAYLSKICTLSQTECIDLEDAITTINCPDQICYIGKSWKGNHKMAILDQQDISVHNVSSIIYDFTTINEQHYAVSEGGFIPVDNPSMLIPYIDEAGAKLRLTVPEVLDNIDNTVYIDSQGTIYQAILNDSSVSIKTLLDLENTKTMPSMLEHSVTLIQGNVKTGQMIYEYNLLSGELTGPIQFNLDRFYHVVRIK</sequence>
<evidence type="ECO:0000313" key="2">
    <source>
        <dbReference type="Proteomes" id="UP001276902"/>
    </source>
</evidence>
<dbReference type="Proteomes" id="UP001276902">
    <property type="component" value="Unassembled WGS sequence"/>
</dbReference>
<evidence type="ECO:0000313" key="1">
    <source>
        <dbReference type="EMBL" id="MDY5169216.1"/>
    </source>
</evidence>
<name>A0AB35UQG7_9FIRM</name>
<proteinExistence type="predicted"/>